<protein>
    <submittedName>
        <fullName evidence="8">Uncharacterized protein</fullName>
    </submittedName>
</protein>
<feature type="non-terminal residue" evidence="8">
    <location>
        <position position="1"/>
    </location>
</feature>
<sequence>MTIFLRALIASNEAGLTVEQRHSVKRDFEENELKTVFELLLNKLQSNLSSISNSSSSDHSLFSSILAAIEKILLWNFSSSFPNARRHMESSNNVETIDWRPPVSWKQLVFDQQLVEFFFHIYGTLKSLNETKIILQRRCQILRCLSQLACLNGSLVSDEQCRLRYLTTFSHYFVQTFLINSTLTIHLIECFDLSNIISNLITLFTVKGFCSMNNDLCNSFLQLMSQITVLLCRTTTTTSSNNQLDKIIEDPTIGKDTFDRLLQAWSRLLYGIDFGRFA</sequence>
<dbReference type="PANTHER" id="PTHR12596">
    <property type="entry name" value="EXPORTIN 4,7-RELATED"/>
    <property type="match status" value="1"/>
</dbReference>
<evidence type="ECO:0000313" key="8">
    <source>
        <dbReference type="EMBL" id="CAF5185468.1"/>
    </source>
</evidence>
<evidence type="ECO:0000256" key="4">
    <source>
        <dbReference type="ARBA" id="ARBA00022448"/>
    </source>
</evidence>
<evidence type="ECO:0000256" key="6">
    <source>
        <dbReference type="ARBA" id="ARBA00022927"/>
    </source>
</evidence>
<dbReference type="GO" id="GO:0006611">
    <property type="term" value="P:protein export from nucleus"/>
    <property type="evidence" value="ECO:0007669"/>
    <property type="project" value="TreeGrafter"/>
</dbReference>
<dbReference type="EMBL" id="CAJOBJ010333081">
    <property type="protein sequence ID" value="CAF5185468.1"/>
    <property type="molecule type" value="Genomic_DNA"/>
</dbReference>
<accession>A0A8S3HQJ4</accession>
<evidence type="ECO:0000313" key="9">
    <source>
        <dbReference type="Proteomes" id="UP000681720"/>
    </source>
</evidence>
<evidence type="ECO:0000256" key="3">
    <source>
        <dbReference type="ARBA" id="ARBA00009466"/>
    </source>
</evidence>
<keyword evidence="4" id="KW-0813">Transport</keyword>
<evidence type="ECO:0000256" key="5">
    <source>
        <dbReference type="ARBA" id="ARBA00022490"/>
    </source>
</evidence>
<evidence type="ECO:0000256" key="1">
    <source>
        <dbReference type="ARBA" id="ARBA00004123"/>
    </source>
</evidence>
<evidence type="ECO:0000256" key="2">
    <source>
        <dbReference type="ARBA" id="ARBA00004496"/>
    </source>
</evidence>
<evidence type="ECO:0000256" key="7">
    <source>
        <dbReference type="ARBA" id="ARBA00023242"/>
    </source>
</evidence>
<dbReference type="InterPro" id="IPR044189">
    <property type="entry name" value="XPO4/7-like"/>
</dbReference>
<dbReference type="Proteomes" id="UP000681720">
    <property type="component" value="Unassembled WGS sequence"/>
</dbReference>
<dbReference type="GO" id="GO:0005049">
    <property type="term" value="F:nuclear export signal receptor activity"/>
    <property type="evidence" value="ECO:0007669"/>
    <property type="project" value="InterPro"/>
</dbReference>
<reference evidence="8" key="1">
    <citation type="submission" date="2021-02" db="EMBL/GenBank/DDBJ databases">
        <authorList>
            <person name="Nowell W R."/>
        </authorList>
    </citation>
    <scope>NUCLEOTIDE SEQUENCE</scope>
</reference>
<dbReference type="GO" id="GO:0005643">
    <property type="term" value="C:nuclear pore"/>
    <property type="evidence" value="ECO:0007669"/>
    <property type="project" value="TreeGrafter"/>
</dbReference>
<dbReference type="AlphaFoldDB" id="A0A8S3HQJ4"/>
<name>A0A8S3HQJ4_9BILA</name>
<keyword evidence="5" id="KW-0963">Cytoplasm</keyword>
<feature type="non-terminal residue" evidence="8">
    <location>
        <position position="278"/>
    </location>
</feature>
<keyword evidence="6" id="KW-0653">Protein transport</keyword>
<dbReference type="GO" id="GO:0005737">
    <property type="term" value="C:cytoplasm"/>
    <property type="evidence" value="ECO:0007669"/>
    <property type="project" value="UniProtKB-SubCell"/>
</dbReference>
<keyword evidence="7" id="KW-0539">Nucleus</keyword>
<comment type="subcellular location">
    <subcellularLocation>
        <location evidence="2">Cytoplasm</location>
    </subcellularLocation>
    <subcellularLocation>
        <location evidence="1">Nucleus</location>
    </subcellularLocation>
</comment>
<gene>
    <name evidence="8" type="ORF">GIL414_LOCUS70838</name>
</gene>
<comment type="caution">
    <text evidence="8">The sequence shown here is derived from an EMBL/GenBank/DDBJ whole genome shotgun (WGS) entry which is preliminary data.</text>
</comment>
<proteinExistence type="inferred from homology"/>
<dbReference type="PANTHER" id="PTHR12596:SF1">
    <property type="entry name" value="EXPORTIN-4"/>
    <property type="match status" value="1"/>
</dbReference>
<organism evidence="8 9">
    <name type="scientific">Rotaria magnacalcarata</name>
    <dbReference type="NCBI Taxonomy" id="392030"/>
    <lineage>
        <taxon>Eukaryota</taxon>
        <taxon>Metazoa</taxon>
        <taxon>Spiralia</taxon>
        <taxon>Gnathifera</taxon>
        <taxon>Rotifera</taxon>
        <taxon>Eurotatoria</taxon>
        <taxon>Bdelloidea</taxon>
        <taxon>Philodinida</taxon>
        <taxon>Philodinidae</taxon>
        <taxon>Rotaria</taxon>
    </lineage>
</organism>
<comment type="similarity">
    <text evidence="3">Belongs to the exportin family.</text>
</comment>